<dbReference type="InterPro" id="IPR050557">
    <property type="entry name" value="RTX_toxin/Mannuronan_C5-epim"/>
</dbReference>
<dbReference type="InterPro" id="IPR002035">
    <property type="entry name" value="VWF_A"/>
</dbReference>
<dbReference type="EMBL" id="JBFSSG010000017">
    <property type="protein sequence ID" value="MEZ8721381.1"/>
    <property type="molecule type" value="Genomic_DNA"/>
</dbReference>
<dbReference type="PROSITE" id="PS50234">
    <property type="entry name" value="VWFA"/>
    <property type="match status" value="1"/>
</dbReference>
<comment type="subcellular location">
    <subcellularLocation>
        <location evidence="1">Secreted</location>
    </subcellularLocation>
</comment>
<dbReference type="SMART" id="SM00327">
    <property type="entry name" value="VWA"/>
    <property type="match status" value="1"/>
</dbReference>
<dbReference type="InterPro" id="IPR001343">
    <property type="entry name" value="Hemolysn_Ca-bd"/>
</dbReference>
<keyword evidence="2" id="KW-0964">Secreted</keyword>
<dbReference type="PRINTS" id="PR00313">
    <property type="entry name" value="CABNDNGRPT"/>
</dbReference>
<dbReference type="PANTHER" id="PTHR38340:SF1">
    <property type="entry name" value="S-LAYER PROTEIN"/>
    <property type="match status" value="1"/>
</dbReference>
<reference evidence="5 6" key="1">
    <citation type="journal article" date="2024" name="ISME J.">
        <title>Tailless and filamentous prophages are predominant in marine Vibrio.</title>
        <authorList>
            <person name="Steensen K."/>
            <person name="Seneca J."/>
            <person name="Bartlau N."/>
            <person name="Yu X.A."/>
            <person name="Hussain F.A."/>
            <person name="Polz M.F."/>
        </authorList>
    </citation>
    <scope>NUCLEOTIDE SEQUENCE [LARGE SCALE GENOMIC DNA]</scope>
    <source>
        <strain evidence="5 6">10N.239.312.F12</strain>
    </source>
</reference>
<name>A0ABV4MWB4_9VIBR</name>
<proteinExistence type="predicted"/>
<evidence type="ECO:0000256" key="2">
    <source>
        <dbReference type="ARBA" id="ARBA00022525"/>
    </source>
</evidence>
<feature type="non-terminal residue" evidence="5">
    <location>
        <position position="1"/>
    </location>
</feature>
<evidence type="ECO:0000256" key="1">
    <source>
        <dbReference type="ARBA" id="ARBA00004613"/>
    </source>
</evidence>
<dbReference type="Gene3D" id="3.40.50.410">
    <property type="entry name" value="von Willebrand factor, type A domain"/>
    <property type="match status" value="1"/>
</dbReference>
<keyword evidence="3" id="KW-0106">Calcium</keyword>
<dbReference type="Proteomes" id="UP001570071">
    <property type="component" value="Unassembled WGS sequence"/>
</dbReference>
<dbReference type="InterPro" id="IPR010221">
    <property type="entry name" value="VCBS_dom"/>
</dbReference>
<organism evidence="5 6">
    <name type="scientific">Vibrio pomeroyi</name>
    <dbReference type="NCBI Taxonomy" id="198832"/>
    <lineage>
        <taxon>Bacteria</taxon>
        <taxon>Pseudomonadati</taxon>
        <taxon>Pseudomonadota</taxon>
        <taxon>Gammaproteobacteria</taxon>
        <taxon>Vibrionales</taxon>
        <taxon>Vibrionaceae</taxon>
        <taxon>Vibrio</taxon>
    </lineage>
</organism>
<dbReference type="Gene3D" id="2.60.40.10">
    <property type="entry name" value="Immunoglobulins"/>
    <property type="match status" value="1"/>
</dbReference>
<accession>A0ABV4MWB4</accession>
<keyword evidence="6" id="KW-1185">Reference proteome</keyword>
<evidence type="ECO:0000256" key="3">
    <source>
        <dbReference type="ARBA" id="ARBA00022837"/>
    </source>
</evidence>
<dbReference type="Pfam" id="PF00353">
    <property type="entry name" value="HemolysinCabind"/>
    <property type="match status" value="2"/>
</dbReference>
<dbReference type="Pfam" id="PF17963">
    <property type="entry name" value="Big_9"/>
    <property type="match status" value="1"/>
</dbReference>
<dbReference type="InterPro" id="IPR036465">
    <property type="entry name" value="vWFA_dom_sf"/>
</dbReference>
<dbReference type="RefSeq" id="WP_372123635.1">
    <property type="nucleotide sequence ID" value="NZ_JBFSSG010000017.1"/>
</dbReference>
<comment type="caution">
    <text evidence="5">The sequence shown here is derived from an EMBL/GenBank/DDBJ whole genome shotgun (WGS) entry which is preliminary data.</text>
</comment>
<dbReference type="SUPFAM" id="SSF51120">
    <property type="entry name" value="beta-Roll"/>
    <property type="match status" value="1"/>
</dbReference>
<evidence type="ECO:0000313" key="5">
    <source>
        <dbReference type="EMBL" id="MEZ8721381.1"/>
    </source>
</evidence>
<feature type="domain" description="VWFA" evidence="4">
    <location>
        <begin position="601"/>
        <end position="796"/>
    </location>
</feature>
<dbReference type="CDD" id="cd00198">
    <property type="entry name" value="vWFA"/>
    <property type="match status" value="1"/>
</dbReference>
<dbReference type="InterPro" id="IPR013783">
    <property type="entry name" value="Ig-like_fold"/>
</dbReference>
<dbReference type="InterPro" id="IPR011049">
    <property type="entry name" value="Serralysin-like_metalloprot_C"/>
</dbReference>
<dbReference type="NCBIfam" id="TIGR01965">
    <property type="entry name" value="VCBS_repeat"/>
    <property type="match status" value="1"/>
</dbReference>
<gene>
    <name evidence="5" type="ORF">AB6D66_09940</name>
</gene>
<dbReference type="PANTHER" id="PTHR38340">
    <property type="entry name" value="S-LAYER PROTEIN"/>
    <property type="match status" value="1"/>
</dbReference>
<sequence length="1326" mass="137165">ADGADTQTITITINGAEDDSEITLETGDSDTGSVTEDVAVTDGNLTTTGSVTLTDADGDGAFGTPVFDADNSTVSSELGSLSIAADGTWTYTVNNDAVQYLDANESETVTYTIPTADGADTQTITITINGAEDAPNADDFTETTVDCATSVDFAPHTSDEEDDAAGVETSVIVESDPVFGTLYEVADDGTKTEVVIGQEYGDADNFEYVVDSDIAEQLSFSASDLASSIDTSNGSTSISYFNDLISISAGKYTGSSPVGNDVVSNPGVYLNYDGAGVEDGFGVSTSKNGNSELDVTSKEFISVDFSNSGAEILSANLDFGSVYGNYNANSSADGEINVVALDAAGNVVGTFNFNTENGSNSGDEYTLSIDGSGNATVNVSIPDGNGGFIPFTELRVFTTQDGSSNPNRNSNITFKGVDVVDAKVTETIDYKAEDSSDLESSTAQVTIETDSIVKPSPEVTSVSRDVSEDASTTQTVSGNVDVLYADSITLQEPSENYTSGGQNITWVSSNGGQTLVGSANGVAIVTATIDDSGNYSVSLSGPVDHLNGSTPLNEMSIDIGIVAANNSDTQTGTISLVIDDDVPVAQPIINDLQPSAKAGANVQLILDVSGSMAWDSVTGSSNVTNESRLSIMQDAAKQLLAEYQSLGVTQVQIVTFSGSSDAQSGASGTSWMSVTEAIDLIDNLGAGGGTYYDNAIDAAMDHWTDAGKVDGNPSNITYFLSDGAPNSSGVLTDSEKTTWENFVESNDITALAYGMGESVPITYLEDIAYNGATDSEIGAVVVPDVTQLPPIILQSVVDPISGEVVNDGSNGAISGFGADGGYVSEVNYGGLTVDYNGTTITVTGGETGISTSIDGSEISIFIDNSHTLVLDMATGSYQFFAAVVDSDVALDFDYELSDLDGDTSASAMSFNIQPPVLETNDDTASTTELVPVLIDVLANDYNPHALTSILTLSSVSLLNPALGQVSIVDGKVLYVPNDSANAGDIVEIVYTATDKNGNSDTATMSVTVTGHSGNVISDGNGINAVYMPQGTVSSNHGENWQSEPEPSITVNGVKVERGQQNPLLSDDSDLIVTGGDNDHVEGGDFDDIIHLGDSGSNATFDLQDATDFVESGVGTIYQGDSEDATLNSPYVAPSWADVGQGGAGDDVILGESGIDLISGGSGNDYLDGGSDSDYIRAGSGNDIVLGGSGDDHMRGEGGNDILIGGLGDDILTGDDGDDLFQWVDQSFQNDIDTVTDFTVDEDHLDISQLLPNENTMSDLLEHIVIEKASGNDLVITISESAGHTGNAQTIVLDGAANQISGLSAGEVTGQQLNDLMNQLFKQLPDQ</sequence>
<dbReference type="Pfam" id="PF13519">
    <property type="entry name" value="VWA_2"/>
    <property type="match status" value="1"/>
</dbReference>
<evidence type="ECO:0000313" key="6">
    <source>
        <dbReference type="Proteomes" id="UP001570071"/>
    </source>
</evidence>
<evidence type="ECO:0000259" key="4">
    <source>
        <dbReference type="PROSITE" id="PS50234"/>
    </source>
</evidence>
<dbReference type="SUPFAM" id="SSF53300">
    <property type="entry name" value="vWA-like"/>
    <property type="match status" value="1"/>
</dbReference>
<dbReference type="Gene3D" id="2.150.10.10">
    <property type="entry name" value="Serralysin-like metalloprotease, C-terminal"/>
    <property type="match status" value="1"/>
</dbReference>
<protein>
    <submittedName>
        <fullName evidence="5">VCBS domain-containing protein</fullName>
    </submittedName>
</protein>